<organism evidence="10 11">
    <name type="scientific">Armillaria ostoyae</name>
    <name type="common">Armillaria root rot fungus</name>
    <dbReference type="NCBI Taxonomy" id="47428"/>
    <lineage>
        <taxon>Eukaryota</taxon>
        <taxon>Fungi</taxon>
        <taxon>Dikarya</taxon>
        <taxon>Basidiomycota</taxon>
        <taxon>Agaricomycotina</taxon>
        <taxon>Agaricomycetes</taxon>
        <taxon>Agaricomycetidae</taxon>
        <taxon>Agaricales</taxon>
        <taxon>Marasmiineae</taxon>
        <taxon>Physalacriaceae</taxon>
        <taxon>Armillaria</taxon>
    </lineage>
</organism>
<dbReference type="Proteomes" id="UP000219338">
    <property type="component" value="Unassembled WGS sequence"/>
</dbReference>
<reference evidence="11" key="1">
    <citation type="journal article" date="2017" name="Nat. Ecol. Evol.">
        <title>Genome expansion and lineage-specific genetic innovations in the forest pathogenic fungi Armillaria.</title>
        <authorList>
            <person name="Sipos G."/>
            <person name="Prasanna A.N."/>
            <person name="Walter M.C."/>
            <person name="O'Connor E."/>
            <person name="Balint B."/>
            <person name="Krizsan K."/>
            <person name="Kiss B."/>
            <person name="Hess J."/>
            <person name="Varga T."/>
            <person name="Slot J."/>
            <person name="Riley R."/>
            <person name="Boka B."/>
            <person name="Rigling D."/>
            <person name="Barry K."/>
            <person name="Lee J."/>
            <person name="Mihaltcheva S."/>
            <person name="LaButti K."/>
            <person name="Lipzen A."/>
            <person name="Waldron R."/>
            <person name="Moloney N.M."/>
            <person name="Sperisen C."/>
            <person name="Kredics L."/>
            <person name="Vagvoelgyi C."/>
            <person name="Patrignani A."/>
            <person name="Fitzpatrick D."/>
            <person name="Nagy I."/>
            <person name="Doyle S."/>
            <person name="Anderson J.B."/>
            <person name="Grigoriev I.V."/>
            <person name="Gueldener U."/>
            <person name="Muensterkoetter M."/>
            <person name="Nagy L.G."/>
        </authorList>
    </citation>
    <scope>NUCLEOTIDE SEQUENCE [LARGE SCALE GENOMIC DNA]</scope>
    <source>
        <strain evidence="11">C18/9</strain>
    </source>
</reference>
<dbReference type="InterPro" id="IPR012132">
    <property type="entry name" value="GMC_OxRdtase"/>
</dbReference>
<evidence type="ECO:0000256" key="4">
    <source>
        <dbReference type="ARBA" id="ARBA00022729"/>
    </source>
</evidence>
<keyword evidence="3" id="KW-0285">Flavoprotein</keyword>
<gene>
    <name evidence="10" type="ORF">ARMOST_07672</name>
</gene>
<keyword evidence="6" id="KW-0560">Oxidoreductase</keyword>
<evidence type="ECO:0000256" key="1">
    <source>
        <dbReference type="ARBA" id="ARBA00001974"/>
    </source>
</evidence>
<dbReference type="PANTHER" id="PTHR11552:SF201">
    <property type="entry name" value="GLUCOSE-METHANOL-CHOLINE OXIDOREDUCTASE N-TERMINAL DOMAIN-CONTAINING PROTEIN"/>
    <property type="match status" value="1"/>
</dbReference>
<evidence type="ECO:0000313" key="10">
    <source>
        <dbReference type="EMBL" id="SJL04309.1"/>
    </source>
</evidence>
<dbReference type="OrthoDB" id="269227at2759"/>
<feature type="domain" description="Glucose-methanol-choline oxidoreductase C-terminal" evidence="9">
    <location>
        <begin position="167"/>
        <end position="294"/>
    </location>
</feature>
<keyword evidence="5" id="KW-0274">FAD</keyword>
<evidence type="ECO:0000256" key="7">
    <source>
        <dbReference type="ARBA" id="ARBA00023180"/>
    </source>
</evidence>
<evidence type="ECO:0000256" key="2">
    <source>
        <dbReference type="ARBA" id="ARBA00010790"/>
    </source>
</evidence>
<keyword evidence="4" id="KW-0732">Signal</keyword>
<dbReference type="SUPFAM" id="SSF54373">
    <property type="entry name" value="FAD-linked reductases, C-terminal domain"/>
    <property type="match status" value="1"/>
</dbReference>
<dbReference type="GO" id="GO:0016614">
    <property type="term" value="F:oxidoreductase activity, acting on CH-OH group of donors"/>
    <property type="evidence" value="ECO:0007669"/>
    <property type="project" value="InterPro"/>
</dbReference>
<name>A0A284R6J5_ARMOS</name>
<evidence type="ECO:0000256" key="3">
    <source>
        <dbReference type="ARBA" id="ARBA00022630"/>
    </source>
</evidence>
<evidence type="ECO:0000259" key="9">
    <source>
        <dbReference type="Pfam" id="PF05199"/>
    </source>
</evidence>
<dbReference type="Pfam" id="PF05199">
    <property type="entry name" value="GMC_oxred_C"/>
    <property type="match status" value="1"/>
</dbReference>
<evidence type="ECO:0000256" key="5">
    <source>
        <dbReference type="ARBA" id="ARBA00022827"/>
    </source>
</evidence>
<dbReference type="STRING" id="47428.A0A284R6J5"/>
<comment type="cofactor">
    <cofactor evidence="1">
        <name>FAD</name>
        <dbReference type="ChEBI" id="CHEBI:57692"/>
    </cofactor>
</comment>
<proteinExistence type="inferred from homology"/>
<dbReference type="EMBL" id="FUEG01000005">
    <property type="protein sequence ID" value="SJL04309.1"/>
    <property type="molecule type" value="Genomic_DNA"/>
</dbReference>
<evidence type="ECO:0000313" key="11">
    <source>
        <dbReference type="Proteomes" id="UP000219338"/>
    </source>
</evidence>
<keyword evidence="7" id="KW-0325">Glycoprotein</keyword>
<comment type="similarity">
    <text evidence="2">Belongs to the GMC oxidoreductase family.</text>
</comment>
<dbReference type="SUPFAM" id="SSF51905">
    <property type="entry name" value="FAD/NAD(P)-binding domain"/>
    <property type="match status" value="1"/>
</dbReference>
<dbReference type="GO" id="GO:0050660">
    <property type="term" value="F:flavin adenine dinucleotide binding"/>
    <property type="evidence" value="ECO:0007669"/>
    <property type="project" value="InterPro"/>
</dbReference>
<evidence type="ECO:0000256" key="6">
    <source>
        <dbReference type="ARBA" id="ARBA00023002"/>
    </source>
</evidence>
<dbReference type="Gene3D" id="3.30.560.10">
    <property type="entry name" value="Glucose Oxidase, domain 3"/>
    <property type="match status" value="1"/>
</dbReference>
<dbReference type="InterPro" id="IPR007867">
    <property type="entry name" value="GMC_OxRtase_C"/>
</dbReference>
<feature type="region of interest" description="Disordered" evidence="8">
    <location>
        <begin position="1"/>
        <end position="22"/>
    </location>
</feature>
<dbReference type="InterPro" id="IPR036188">
    <property type="entry name" value="FAD/NAD-bd_sf"/>
</dbReference>
<evidence type="ECO:0000256" key="8">
    <source>
        <dbReference type="SAM" id="MobiDB-lite"/>
    </source>
</evidence>
<sequence>MSPPSHPRVFRSPYSPPELDVPSIRRNHHRLLQSGKKNSIQLADADETADINAVLVALTLSQYEFAISPTVFSHPCDWYNTMCEVRRNSLKNRTEIQCSVMQLLMAAKNTTFQARPWPRGNAANVLNEELSAGHETAHYELAFLNGLVRDSPGAGNYFDIISAVLCPLSRGNVTVNSSNTLDPPLIDPNYFSHPQDLAIMKYAIKSVKRFVNATVWDGYILEIATNTTDDDIRSRASSVYHAVGTASMSPVGADWGVVDPDLRMKHATGVRIVDASVLPFVPAGHTQAPVYAFAERAADLIKASWVESNR</sequence>
<dbReference type="AlphaFoldDB" id="A0A284R6J5"/>
<accession>A0A284R6J5</accession>
<protein>
    <recommendedName>
        <fullName evidence="9">Glucose-methanol-choline oxidoreductase C-terminal domain-containing protein</fullName>
    </recommendedName>
</protein>
<keyword evidence="11" id="KW-1185">Reference proteome</keyword>
<dbReference type="PANTHER" id="PTHR11552">
    <property type="entry name" value="GLUCOSE-METHANOL-CHOLINE GMC OXIDOREDUCTASE"/>
    <property type="match status" value="1"/>
</dbReference>